<feature type="compositionally biased region" description="Polar residues" evidence="1">
    <location>
        <begin position="7"/>
        <end position="44"/>
    </location>
</feature>
<reference evidence="2 3" key="1">
    <citation type="journal article" date="2015" name="Genome Biol. Evol.">
        <title>Comparative Genomics of a Bacterivorous Green Alga Reveals Evolutionary Causalities and Consequences of Phago-Mixotrophic Mode of Nutrition.</title>
        <authorList>
            <person name="Burns J.A."/>
            <person name="Paasch A."/>
            <person name="Narechania A."/>
            <person name="Kim E."/>
        </authorList>
    </citation>
    <scope>NUCLEOTIDE SEQUENCE [LARGE SCALE GENOMIC DNA]</scope>
    <source>
        <strain evidence="2 3">PLY_AMNH</strain>
    </source>
</reference>
<keyword evidence="3" id="KW-1185">Reference proteome</keyword>
<dbReference type="EMBL" id="LGRX02028012">
    <property type="protein sequence ID" value="KAK3248507.1"/>
    <property type="molecule type" value="Genomic_DNA"/>
</dbReference>
<sequence>MGDTAVLHQSTDNLPTGTAERLSSNPPENSTSKSEPPNPLNKSLDSLPVLLTVREGVTADDLTKSYCQYIAARKEAGLPFDTWNGQSTSSATGRRGALGSSMASPPSSTSLPVKSRIPRSKSAVERPRPTATYRDRSYGPGPGSYTPSWAKNGDIGKSKYTFGGSNRSFIEYTLMQSTSPGPRYAPGTAAVKATIPSASIGREQRFGKPPHNSPAGVHFGGGNPGPGSYSAKTDRIGTEDYVTGPVWKFGTSDHYSPEDNFSKTVYIGKNYEGENVSVHGPGPKYFPGDCHQKTHVSFSMRPKLTMEFDAHSKAAKNPGPAAHQMRPNVSRTGVTNSPSFQFSQATQRINPAYNLSEAPYVSEQHAKTENIIHSPGPAQYYLPRGSHAKPLGHFRYQGHADRFYDPFETGRVKPSNINTRVNH</sequence>
<dbReference type="Proteomes" id="UP001190700">
    <property type="component" value="Unassembled WGS sequence"/>
</dbReference>
<organism evidence="2 3">
    <name type="scientific">Cymbomonas tetramitiformis</name>
    <dbReference type="NCBI Taxonomy" id="36881"/>
    <lineage>
        <taxon>Eukaryota</taxon>
        <taxon>Viridiplantae</taxon>
        <taxon>Chlorophyta</taxon>
        <taxon>Pyramimonadophyceae</taxon>
        <taxon>Pyramimonadales</taxon>
        <taxon>Pyramimonadaceae</taxon>
        <taxon>Cymbomonas</taxon>
    </lineage>
</organism>
<name>A0AAE0C4Z8_9CHLO</name>
<evidence type="ECO:0000313" key="2">
    <source>
        <dbReference type="EMBL" id="KAK3248507.1"/>
    </source>
</evidence>
<evidence type="ECO:0000256" key="1">
    <source>
        <dbReference type="SAM" id="MobiDB-lite"/>
    </source>
</evidence>
<feature type="region of interest" description="Disordered" evidence="1">
    <location>
        <begin position="1"/>
        <end position="46"/>
    </location>
</feature>
<feature type="compositionally biased region" description="Low complexity" evidence="1">
    <location>
        <begin position="100"/>
        <end position="112"/>
    </location>
</feature>
<feature type="region of interest" description="Disordered" evidence="1">
    <location>
        <begin position="80"/>
        <end position="145"/>
    </location>
</feature>
<accession>A0AAE0C4Z8</accession>
<comment type="caution">
    <text evidence="2">The sequence shown here is derived from an EMBL/GenBank/DDBJ whole genome shotgun (WGS) entry which is preliminary data.</text>
</comment>
<feature type="compositionally biased region" description="Basic and acidic residues" evidence="1">
    <location>
        <begin position="122"/>
        <end position="137"/>
    </location>
</feature>
<feature type="compositionally biased region" description="Polar residues" evidence="1">
    <location>
        <begin position="83"/>
        <end position="92"/>
    </location>
</feature>
<protein>
    <submittedName>
        <fullName evidence="2">Uncharacterized protein</fullName>
    </submittedName>
</protein>
<dbReference type="AlphaFoldDB" id="A0AAE0C4Z8"/>
<evidence type="ECO:0000313" key="3">
    <source>
        <dbReference type="Proteomes" id="UP001190700"/>
    </source>
</evidence>
<gene>
    <name evidence="2" type="ORF">CYMTET_42031</name>
</gene>
<proteinExistence type="predicted"/>